<protein>
    <submittedName>
        <fullName evidence="2">Acylhydrolase</fullName>
    </submittedName>
</protein>
<dbReference type="PANTHER" id="PTHR30383:SF5">
    <property type="entry name" value="SGNH HYDROLASE-TYPE ESTERASE DOMAIN-CONTAINING PROTEIN"/>
    <property type="match status" value="1"/>
</dbReference>
<dbReference type="CDD" id="cd04501">
    <property type="entry name" value="SGNH_hydrolase_like_4"/>
    <property type="match status" value="1"/>
</dbReference>
<dbReference type="InterPro" id="IPR051532">
    <property type="entry name" value="Ester_Hydrolysis_Enzymes"/>
</dbReference>
<organism evidence="2 3">
    <name type="scientific">Poritiphilus flavus</name>
    <dbReference type="NCBI Taxonomy" id="2697053"/>
    <lineage>
        <taxon>Bacteria</taxon>
        <taxon>Pseudomonadati</taxon>
        <taxon>Bacteroidota</taxon>
        <taxon>Flavobacteriia</taxon>
        <taxon>Flavobacteriales</taxon>
        <taxon>Flavobacteriaceae</taxon>
        <taxon>Poritiphilus</taxon>
    </lineage>
</organism>
<dbReference type="InterPro" id="IPR013830">
    <property type="entry name" value="SGNH_hydro"/>
</dbReference>
<reference evidence="2 3" key="1">
    <citation type="submission" date="2020-01" db="EMBL/GenBank/DDBJ databases">
        <title>Bacteria diversity of Porities sp.</title>
        <authorList>
            <person name="Wang G."/>
        </authorList>
    </citation>
    <scope>NUCLEOTIDE SEQUENCE [LARGE SCALE GENOMIC DNA]</scope>
    <source>
        <strain evidence="2 3">R33</strain>
    </source>
</reference>
<sequence>MRSKIYFYVLVISLIGMTEIVNAQDWPDLKHFKAANEKLQPSTQDESRVVFLGNSITIGWLNSVPEFFEGKPYVNRGISGQTTPQMLLRFRQDVIDLTPKVVVILAGTNDIAGNTGPMTLQQIVDNLRSMTELAKANGIKVVLSSVLPAYDYPWRPGLNPNEKIPKLNAMIKDYADEAKVVYLDYFSVMTNDKNGLDEDLAGDGVHPTKKGYEIMAPLAEAAIKKALNTH</sequence>
<evidence type="ECO:0000259" key="1">
    <source>
        <dbReference type="Pfam" id="PF13472"/>
    </source>
</evidence>
<gene>
    <name evidence="2" type="ORF">GTQ38_15960</name>
</gene>
<proteinExistence type="predicted"/>
<dbReference type="EMBL" id="WXYO01000007">
    <property type="protein sequence ID" value="NAS13509.1"/>
    <property type="molecule type" value="Genomic_DNA"/>
</dbReference>
<dbReference type="AlphaFoldDB" id="A0A6L9EGX1"/>
<dbReference type="SUPFAM" id="SSF52266">
    <property type="entry name" value="SGNH hydrolase"/>
    <property type="match status" value="1"/>
</dbReference>
<accession>A0A6L9EGX1</accession>
<evidence type="ECO:0000313" key="2">
    <source>
        <dbReference type="EMBL" id="NAS13509.1"/>
    </source>
</evidence>
<dbReference type="InterPro" id="IPR036514">
    <property type="entry name" value="SGNH_hydro_sf"/>
</dbReference>
<keyword evidence="3" id="KW-1185">Reference proteome</keyword>
<dbReference type="Gene3D" id="3.40.50.1110">
    <property type="entry name" value="SGNH hydrolase"/>
    <property type="match status" value="1"/>
</dbReference>
<dbReference type="RefSeq" id="WP_161436549.1">
    <property type="nucleotide sequence ID" value="NZ_WXYO01000007.1"/>
</dbReference>
<dbReference type="Proteomes" id="UP000475249">
    <property type="component" value="Unassembled WGS sequence"/>
</dbReference>
<name>A0A6L9EGX1_9FLAO</name>
<evidence type="ECO:0000313" key="3">
    <source>
        <dbReference type="Proteomes" id="UP000475249"/>
    </source>
</evidence>
<comment type="caution">
    <text evidence="2">The sequence shown here is derived from an EMBL/GenBank/DDBJ whole genome shotgun (WGS) entry which is preliminary data.</text>
</comment>
<feature type="domain" description="SGNH hydrolase-type esterase" evidence="1">
    <location>
        <begin position="51"/>
        <end position="214"/>
    </location>
</feature>
<dbReference type="GO" id="GO:0004622">
    <property type="term" value="F:phosphatidylcholine lysophospholipase activity"/>
    <property type="evidence" value="ECO:0007669"/>
    <property type="project" value="TreeGrafter"/>
</dbReference>
<keyword evidence="2" id="KW-0378">Hydrolase</keyword>
<dbReference type="Pfam" id="PF13472">
    <property type="entry name" value="Lipase_GDSL_2"/>
    <property type="match status" value="1"/>
</dbReference>
<dbReference type="PANTHER" id="PTHR30383">
    <property type="entry name" value="THIOESTERASE 1/PROTEASE 1/LYSOPHOSPHOLIPASE L1"/>
    <property type="match status" value="1"/>
</dbReference>